<dbReference type="PANTHER" id="PTHR43697">
    <property type="entry name" value="SERYL-TRNA SYNTHETASE"/>
    <property type="match status" value="1"/>
</dbReference>
<evidence type="ECO:0000256" key="7">
    <source>
        <dbReference type="ARBA" id="ARBA00048823"/>
    </source>
</evidence>
<dbReference type="InterPro" id="IPR006195">
    <property type="entry name" value="aa-tRNA-synth_II"/>
</dbReference>
<comment type="catalytic activity">
    <reaction evidence="6">
        <text>tRNA(Sec) + L-serine + ATP = L-seryl-tRNA(Sec) + AMP + diphosphate + H(+)</text>
        <dbReference type="Rhea" id="RHEA:42580"/>
        <dbReference type="Rhea" id="RHEA-COMP:9742"/>
        <dbReference type="Rhea" id="RHEA-COMP:10128"/>
        <dbReference type="ChEBI" id="CHEBI:15378"/>
        <dbReference type="ChEBI" id="CHEBI:30616"/>
        <dbReference type="ChEBI" id="CHEBI:33019"/>
        <dbReference type="ChEBI" id="CHEBI:33384"/>
        <dbReference type="ChEBI" id="CHEBI:78442"/>
        <dbReference type="ChEBI" id="CHEBI:78533"/>
        <dbReference type="ChEBI" id="CHEBI:456215"/>
        <dbReference type="EC" id="6.1.1.11"/>
    </reaction>
</comment>
<accession>A0A382MC42</accession>
<evidence type="ECO:0000256" key="5">
    <source>
        <dbReference type="ARBA" id="ARBA00033352"/>
    </source>
</evidence>
<evidence type="ECO:0000256" key="6">
    <source>
        <dbReference type="ARBA" id="ARBA00047929"/>
    </source>
</evidence>
<comment type="catalytic activity">
    <reaction evidence="7">
        <text>tRNA(Ser) + L-serine + ATP = L-seryl-tRNA(Ser) + AMP + diphosphate + H(+)</text>
        <dbReference type="Rhea" id="RHEA:12292"/>
        <dbReference type="Rhea" id="RHEA-COMP:9669"/>
        <dbReference type="Rhea" id="RHEA-COMP:9703"/>
        <dbReference type="ChEBI" id="CHEBI:15378"/>
        <dbReference type="ChEBI" id="CHEBI:30616"/>
        <dbReference type="ChEBI" id="CHEBI:33019"/>
        <dbReference type="ChEBI" id="CHEBI:33384"/>
        <dbReference type="ChEBI" id="CHEBI:78442"/>
        <dbReference type="ChEBI" id="CHEBI:78533"/>
        <dbReference type="ChEBI" id="CHEBI:456215"/>
        <dbReference type="EC" id="6.1.1.11"/>
    </reaction>
</comment>
<feature type="domain" description="Aminoacyl-transfer RNA synthetases class-II family profile" evidence="8">
    <location>
        <begin position="182"/>
        <end position="264"/>
    </location>
</feature>
<keyword evidence="3" id="KW-0963">Cytoplasm</keyword>
<dbReference type="GO" id="GO:0000166">
    <property type="term" value="F:nucleotide binding"/>
    <property type="evidence" value="ECO:0007669"/>
    <property type="project" value="InterPro"/>
</dbReference>
<dbReference type="PANTHER" id="PTHR43697:SF1">
    <property type="entry name" value="SERINE--TRNA LIGASE"/>
    <property type="match status" value="1"/>
</dbReference>
<dbReference type="InterPro" id="IPR042103">
    <property type="entry name" value="SerRS_1_N_sf"/>
</dbReference>
<dbReference type="GO" id="GO:0006412">
    <property type="term" value="P:translation"/>
    <property type="evidence" value="ECO:0007669"/>
    <property type="project" value="UniProtKB-KW"/>
</dbReference>
<evidence type="ECO:0000256" key="2">
    <source>
        <dbReference type="ARBA" id="ARBA00010728"/>
    </source>
</evidence>
<dbReference type="InterPro" id="IPR045864">
    <property type="entry name" value="aa-tRNA-synth_II/BPL/LPL"/>
</dbReference>
<evidence type="ECO:0000256" key="3">
    <source>
        <dbReference type="ARBA" id="ARBA00022490"/>
    </source>
</evidence>
<dbReference type="Gene3D" id="3.30.930.10">
    <property type="entry name" value="Bira Bifunctional Protein, Domain 2"/>
    <property type="match status" value="1"/>
</dbReference>
<feature type="non-terminal residue" evidence="9">
    <location>
        <position position="264"/>
    </location>
</feature>
<evidence type="ECO:0000256" key="4">
    <source>
        <dbReference type="ARBA" id="ARBA00022917"/>
    </source>
</evidence>
<organism evidence="9">
    <name type="scientific">marine metagenome</name>
    <dbReference type="NCBI Taxonomy" id="408172"/>
    <lineage>
        <taxon>unclassified sequences</taxon>
        <taxon>metagenomes</taxon>
        <taxon>ecological metagenomes</taxon>
    </lineage>
</organism>
<reference evidence="9" key="1">
    <citation type="submission" date="2018-05" db="EMBL/GenBank/DDBJ databases">
        <authorList>
            <person name="Lanie J.A."/>
            <person name="Ng W.-L."/>
            <person name="Kazmierczak K.M."/>
            <person name="Andrzejewski T.M."/>
            <person name="Davidsen T.M."/>
            <person name="Wayne K.J."/>
            <person name="Tettelin H."/>
            <person name="Glass J.I."/>
            <person name="Rusch D."/>
            <person name="Podicherti R."/>
            <person name="Tsui H.-C.T."/>
            <person name="Winkler M.E."/>
        </authorList>
    </citation>
    <scope>NUCLEOTIDE SEQUENCE</scope>
</reference>
<name>A0A382MC42_9ZZZZ</name>
<keyword evidence="4" id="KW-0648">Protein biosynthesis</keyword>
<dbReference type="InterPro" id="IPR010978">
    <property type="entry name" value="tRNA-bd_arm"/>
</dbReference>
<dbReference type="PROSITE" id="PS50862">
    <property type="entry name" value="AA_TRNA_LIGASE_II"/>
    <property type="match status" value="1"/>
</dbReference>
<dbReference type="Gene3D" id="1.10.287.40">
    <property type="entry name" value="Serine-tRNA synthetase, tRNA binding domain"/>
    <property type="match status" value="1"/>
</dbReference>
<evidence type="ECO:0000256" key="1">
    <source>
        <dbReference type="ARBA" id="ARBA00005045"/>
    </source>
</evidence>
<protein>
    <recommendedName>
        <fullName evidence="5">Seryl-tRNA(Ser/Sec) synthetase</fullName>
    </recommendedName>
</protein>
<evidence type="ECO:0000259" key="8">
    <source>
        <dbReference type="PROSITE" id="PS50862"/>
    </source>
</evidence>
<dbReference type="Pfam" id="PF02403">
    <property type="entry name" value="Seryl_tRNA_N"/>
    <property type="match status" value="1"/>
</dbReference>
<dbReference type="SUPFAM" id="SSF46589">
    <property type="entry name" value="tRNA-binding arm"/>
    <property type="match status" value="1"/>
</dbReference>
<proteinExistence type="inferred from homology"/>
<evidence type="ECO:0000313" key="9">
    <source>
        <dbReference type="EMBL" id="SVC46118.1"/>
    </source>
</evidence>
<dbReference type="GO" id="GO:0004828">
    <property type="term" value="F:serine-tRNA ligase activity"/>
    <property type="evidence" value="ECO:0007669"/>
    <property type="project" value="UniProtKB-EC"/>
</dbReference>
<dbReference type="EMBL" id="UINC01092491">
    <property type="protein sequence ID" value="SVC46118.1"/>
    <property type="molecule type" value="Genomic_DNA"/>
</dbReference>
<dbReference type="AlphaFoldDB" id="A0A382MC42"/>
<comment type="similarity">
    <text evidence="2">Belongs to the class-II aminoacyl-tRNA synthetase family. Type-1 seryl-tRNA synthetase subfamily.</text>
</comment>
<sequence>MLSLENIVRNPEKTRSALVRRGEDPPIDQILQLDSQRKRLIQAADTDRALRNTVSKTIGREKRKPTAKEIAEMRETGDRIKSHENDLESVLTDMEAVLLSLPNMPLEGVPDGMDEESNIIVRTSAGDTPSHGNAHWDVAPRLGILDLEAGASIAGARFFVLKGKGAKLQRALAAWMLDVQTEEHGYMEIDPPLLVRPETMTGSGNLPKFKDNLYRDDETDLWLIPTAEVALNGLHQGQIIDPGLLPLKYVAQTPSLRKEHASAG</sequence>
<comment type="pathway">
    <text evidence="1">Aminoacyl-tRNA biosynthesis; selenocysteinyl-tRNA(Sec) biosynthesis; L-seryl-tRNA(Sec) from L-serine and tRNA(Sec): step 1/1.</text>
</comment>
<dbReference type="SUPFAM" id="SSF55681">
    <property type="entry name" value="Class II aaRS and biotin synthetases"/>
    <property type="match status" value="1"/>
</dbReference>
<dbReference type="InterPro" id="IPR015866">
    <property type="entry name" value="Ser-tRNA-synth_1_N"/>
</dbReference>
<gene>
    <name evidence="9" type="ORF">METZ01_LOCUS298972</name>
</gene>